<evidence type="ECO:0000259" key="1">
    <source>
        <dbReference type="SMART" id="SM00597"/>
    </source>
</evidence>
<dbReference type="PANTHER" id="PTHR34415:SF1">
    <property type="entry name" value="INTEGRASE CATALYTIC DOMAIN-CONTAINING PROTEIN"/>
    <property type="match status" value="1"/>
</dbReference>
<proteinExistence type="predicted"/>
<dbReference type="STRING" id="400682.A0A1X7V0Y7"/>
<evidence type="ECO:0000313" key="2">
    <source>
        <dbReference type="EnsemblMetazoa" id="Aqu2.1.33252_001"/>
    </source>
</evidence>
<dbReference type="OrthoDB" id="6623507at2759"/>
<dbReference type="InterPro" id="IPR006580">
    <property type="entry name" value="Znf_TTF"/>
</dbReference>
<dbReference type="PANTHER" id="PTHR34415">
    <property type="entry name" value="INTEGRASE CATALYTIC DOMAIN-CONTAINING PROTEIN"/>
    <property type="match status" value="1"/>
</dbReference>
<dbReference type="EnsemblMetazoa" id="Aqu2.1.33252_001">
    <property type="protein sequence ID" value="Aqu2.1.33252_001"/>
    <property type="gene ID" value="Aqu2.1.33252"/>
</dbReference>
<sequence length="319" mass="36492">MSGSSKRSFPPSWYNHFKWLEHFVEKDRVYCFPCRFIGVSCDPCLTVTGFCNWKNGKGEKRGTLDHHSHSTTHINATLSWNTFKAIHDNDTSIVNQLETGRVTIMKENRQYVAHSMEVILCCGQQGIALRSHREVDDEIGSVNTGNFRNILKLCSRHMPSLANKLANSPWNATFRSPHVRNGTDKNLRRHFLQNGMKPRVHGNTGHIPCHALSVKGIKDVVTFLENYAEDYAILLPERIPGVRHYIKAKLLPSSVSRCMVYRQYADPGRKPALSESSFKRIWRKYVLHIYSIKPMTDSCWTCKKNSTTISQIAGSEIER</sequence>
<protein>
    <recommendedName>
        <fullName evidence="1">TTF-type domain-containing protein</fullName>
    </recommendedName>
</protein>
<accession>A0A1X7V0Y7</accession>
<name>A0A1X7V0Y7_AMPQE</name>
<feature type="domain" description="TTF-type" evidence="1">
    <location>
        <begin position="5"/>
        <end position="106"/>
    </location>
</feature>
<reference evidence="2" key="1">
    <citation type="submission" date="2017-05" db="UniProtKB">
        <authorList>
            <consortium name="EnsemblMetazoa"/>
        </authorList>
    </citation>
    <scope>IDENTIFICATION</scope>
</reference>
<organism evidence="2">
    <name type="scientific">Amphimedon queenslandica</name>
    <name type="common">Sponge</name>
    <dbReference type="NCBI Taxonomy" id="400682"/>
    <lineage>
        <taxon>Eukaryota</taxon>
        <taxon>Metazoa</taxon>
        <taxon>Porifera</taxon>
        <taxon>Demospongiae</taxon>
        <taxon>Heteroscleromorpha</taxon>
        <taxon>Haplosclerida</taxon>
        <taxon>Niphatidae</taxon>
        <taxon>Amphimedon</taxon>
    </lineage>
</organism>
<dbReference type="InParanoid" id="A0A1X7V0Y7"/>
<dbReference type="AlphaFoldDB" id="A0A1X7V0Y7"/>
<dbReference type="SMART" id="SM00597">
    <property type="entry name" value="ZnF_TTF"/>
    <property type="match status" value="1"/>
</dbReference>